<dbReference type="NCBIfam" id="TIGR02532">
    <property type="entry name" value="IV_pilin_GFxxxE"/>
    <property type="match status" value="1"/>
</dbReference>
<evidence type="ECO:0000256" key="1">
    <source>
        <dbReference type="SAM" id="Phobius"/>
    </source>
</evidence>
<accession>A0A4R2TKF9</accession>
<protein>
    <submittedName>
        <fullName evidence="2">Prepilin-type N-terminal cleavage/methylation domain-containing protein</fullName>
    </submittedName>
</protein>
<dbReference type="SUPFAM" id="SSF54523">
    <property type="entry name" value="Pili subunits"/>
    <property type="match status" value="1"/>
</dbReference>
<proteinExistence type="predicted"/>
<comment type="caution">
    <text evidence="2">The sequence shown here is derived from an EMBL/GenBank/DDBJ whole genome shotgun (WGS) entry which is preliminary data.</text>
</comment>
<gene>
    <name evidence="2" type="ORF">EDD79_10121</name>
</gene>
<sequence length="144" mass="16307">MFNNSRGFTIIELICVICILGIVTTLFVSINIKARDSFALKNTSYEIRNALQLAQQLSIDECQAYRFEIIGRDYIVKQDFLTGRVVLRKNLLDGINICPTSNQYVTFNRNGVTTYSSFTFKNKLGKGVRIETLIGTGRVQIINI</sequence>
<dbReference type="EMBL" id="SLYC01000012">
    <property type="protein sequence ID" value="TCQ02872.1"/>
    <property type="molecule type" value="Genomic_DNA"/>
</dbReference>
<dbReference type="InterPro" id="IPR045584">
    <property type="entry name" value="Pilin-like"/>
</dbReference>
<keyword evidence="1" id="KW-0472">Membrane</keyword>
<dbReference type="Pfam" id="PF07963">
    <property type="entry name" value="N_methyl"/>
    <property type="match status" value="1"/>
</dbReference>
<dbReference type="OrthoDB" id="1955134at2"/>
<dbReference type="InterPro" id="IPR012902">
    <property type="entry name" value="N_methyl_site"/>
</dbReference>
<keyword evidence="1" id="KW-1133">Transmembrane helix</keyword>
<dbReference type="Proteomes" id="UP000295504">
    <property type="component" value="Unassembled WGS sequence"/>
</dbReference>
<reference evidence="2 3" key="1">
    <citation type="submission" date="2019-03" db="EMBL/GenBank/DDBJ databases">
        <title>Genomic Encyclopedia of Type Strains, Phase IV (KMG-IV): sequencing the most valuable type-strain genomes for metagenomic binning, comparative biology and taxonomic classification.</title>
        <authorList>
            <person name="Goeker M."/>
        </authorList>
    </citation>
    <scope>NUCLEOTIDE SEQUENCE [LARGE SCALE GENOMIC DNA]</scope>
    <source>
        <strain evidence="2 3">DSM 100013</strain>
    </source>
</reference>
<feature type="transmembrane region" description="Helical" evidence="1">
    <location>
        <begin position="6"/>
        <end position="28"/>
    </location>
</feature>
<name>A0A4R2TKF9_9FIRM</name>
<evidence type="ECO:0000313" key="3">
    <source>
        <dbReference type="Proteomes" id="UP000295504"/>
    </source>
</evidence>
<organism evidence="2 3">
    <name type="scientific">Serpentinicella alkaliphila</name>
    <dbReference type="NCBI Taxonomy" id="1734049"/>
    <lineage>
        <taxon>Bacteria</taxon>
        <taxon>Bacillati</taxon>
        <taxon>Bacillota</taxon>
        <taxon>Clostridia</taxon>
        <taxon>Peptostreptococcales</taxon>
        <taxon>Natronincolaceae</taxon>
        <taxon>Serpentinicella</taxon>
    </lineage>
</organism>
<dbReference type="RefSeq" id="WP_132848176.1">
    <property type="nucleotide sequence ID" value="NZ_CP058648.1"/>
</dbReference>
<evidence type="ECO:0000313" key="2">
    <source>
        <dbReference type="EMBL" id="TCQ02872.1"/>
    </source>
</evidence>
<keyword evidence="3" id="KW-1185">Reference proteome</keyword>
<keyword evidence="1" id="KW-0812">Transmembrane</keyword>
<dbReference type="AlphaFoldDB" id="A0A4R2TKF9"/>